<keyword evidence="2" id="KW-1185">Reference proteome</keyword>
<accession>A0A7X1GJN6</accession>
<gene>
    <name evidence="1" type="ORF">H7995_22965</name>
</gene>
<evidence type="ECO:0000313" key="2">
    <source>
        <dbReference type="Proteomes" id="UP000526003"/>
    </source>
</evidence>
<protein>
    <submittedName>
        <fullName evidence="1">DUF4238 domain-containing protein</fullName>
    </submittedName>
</protein>
<name>A0A7X1GJN6_9PSED</name>
<dbReference type="InterPro" id="IPR025332">
    <property type="entry name" value="DUF4238"/>
</dbReference>
<dbReference type="Proteomes" id="UP000526003">
    <property type="component" value="Unassembled WGS sequence"/>
</dbReference>
<dbReference type="Pfam" id="PF14022">
    <property type="entry name" value="DUF4238"/>
    <property type="match status" value="1"/>
</dbReference>
<dbReference type="AlphaFoldDB" id="A0A7X1GJN6"/>
<evidence type="ECO:0000313" key="1">
    <source>
        <dbReference type="EMBL" id="MBC2692653.1"/>
    </source>
</evidence>
<reference evidence="1 2" key="1">
    <citation type="submission" date="2020-08" db="EMBL/GenBank/DDBJ databases">
        <title>Pseudomonas sp. nov.</title>
        <authorList>
            <person name="Gieschler S."/>
            <person name="Fiedler G."/>
            <person name="Brinks E."/>
            <person name="Boehnlein C."/>
            <person name="Franz C.M.A.P."/>
            <person name="Kabisch J."/>
        </authorList>
    </citation>
    <scope>NUCLEOTIDE SEQUENCE [LARGE SCALE GENOMIC DNA]</scope>
    <source>
        <strain evidence="1 2">MBT-1</strain>
    </source>
</reference>
<sequence length="275" mass="31235">MTEPKKHHFSPVFYLKGWCDSTTGQLIAYSRSHKSVIAKPVYPKATGYEHFLYTMEGLPDDRKQIIEKDYMASTVDDPAAKALKVLLDTGTSGLTAEQRGDWTRFMIASLHRRPAAVAEIGETFKSTLRKDLLADSQNESDKQELHPYLIDDASKVMVVRVIENDGIGNIIINMQWSVLDMSASQHELLTGDMPHLRYYGLKDPRCTILFPLTPTKLFIATHDRKAEHNINSRNKTEVVKSVNDEVARLAERFVFGRTAVHRKFVDNRLGRTSSR</sequence>
<dbReference type="RefSeq" id="WP_185818930.1">
    <property type="nucleotide sequence ID" value="NZ_JACMYG010000031.1"/>
</dbReference>
<comment type="caution">
    <text evidence="1">The sequence shown here is derived from an EMBL/GenBank/DDBJ whole genome shotgun (WGS) entry which is preliminary data.</text>
</comment>
<organism evidence="1 2">
    <name type="scientific">Pseudomonas kielensis</name>
    <dbReference type="NCBI Taxonomy" id="2762577"/>
    <lineage>
        <taxon>Bacteria</taxon>
        <taxon>Pseudomonadati</taxon>
        <taxon>Pseudomonadota</taxon>
        <taxon>Gammaproteobacteria</taxon>
        <taxon>Pseudomonadales</taxon>
        <taxon>Pseudomonadaceae</taxon>
        <taxon>Pseudomonas</taxon>
    </lineage>
</organism>
<proteinExistence type="predicted"/>
<dbReference type="EMBL" id="JACMYG010000031">
    <property type="protein sequence ID" value="MBC2692653.1"/>
    <property type="molecule type" value="Genomic_DNA"/>
</dbReference>